<sequence length="194" mass="22360">METVEVKHENLQELYKVLTNYPAISKEQVIHELHKCFGKEAFKLKDVTERIKTFEDACKELGENNPLIHAWKSWDLFGLRNQPDVDAYLKLRIIAAALNEGWKPQFTTDELRYFPCFVLYLPIDEMGNEPKYRVVSRSPFYANANGGIAYAGTSIGVSNPIAYIGSRIFFKTRELSEYAGVQFIDIWADYVFNS</sequence>
<dbReference type="RefSeq" id="WP_149937463.1">
    <property type="nucleotide sequence ID" value="NZ_CAXYLN010000006.1"/>
</dbReference>
<comment type="caution">
    <text evidence="1">The sequence shown here is derived from an EMBL/GenBank/DDBJ whole genome shotgun (WGS) entry which is preliminary data.</text>
</comment>
<accession>A0A6L3IKX7</accession>
<protein>
    <submittedName>
        <fullName evidence="1">Uncharacterized protein</fullName>
    </submittedName>
</protein>
<name>A0A6L3IKX7_9BACT</name>
<reference evidence="1 2" key="1">
    <citation type="journal article" date="2019" name="Nat. Med.">
        <title>A library of human gut bacterial isolates paired with longitudinal multiomics data enables mechanistic microbiome research.</title>
        <authorList>
            <person name="Poyet M."/>
            <person name="Groussin M."/>
            <person name="Gibbons S.M."/>
            <person name="Avila-Pacheco J."/>
            <person name="Jiang X."/>
            <person name="Kearney S.M."/>
            <person name="Perrotta A.R."/>
            <person name="Berdy B."/>
            <person name="Zhao S."/>
            <person name="Lieberman T.D."/>
            <person name="Swanson P.K."/>
            <person name="Smith M."/>
            <person name="Roesemann S."/>
            <person name="Alexander J.E."/>
            <person name="Rich S.A."/>
            <person name="Livny J."/>
            <person name="Vlamakis H."/>
            <person name="Clish C."/>
            <person name="Bullock K."/>
            <person name="Deik A."/>
            <person name="Scott J."/>
            <person name="Pierce K.A."/>
            <person name="Xavier R.J."/>
            <person name="Alm E.J."/>
        </authorList>
    </citation>
    <scope>NUCLEOTIDE SEQUENCE [LARGE SCALE GENOMIC DNA]</scope>
    <source>
        <strain evidence="1 2">BIOML-A25</strain>
    </source>
</reference>
<dbReference type="Proteomes" id="UP000481700">
    <property type="component" value="Unassembled WGS sequence"/>
</dbReference>
<organism evidence="1 2">
    <name type="scientific">Phocaeicola dorei</name>
    <dbReference type="NCBI Taxonomy" id="357276"/>
    <lineage>
        <taxon>Bacteria</taxon>
        <taxon>Pseudomonadati</taxon>
        <taxon>Bacteroidota</taxon>
        <taxon>Bacteroidia</taxon>
        <taxon>Bacteroidales</taxon>
        <taxon>Bacteroidaceae</taxon>
        <taxon>Phocaeicola</taxon>
    </lineage>
</organism>
<gene>
    <name evidence="1" type="ORF">F2Z07_22895</name>
</gene>
<evidence type="ECO:0000313" key="2">
    <source>
        <dbReference type="Proteomes" id="UP000481700"/>
    </source>
</evidence>
<dbReference type="EMBL" id="VVZV01000068">
    <property type="protein sequence ID" value="KAA5313199.1"/>
    <property type="molecule type" value="Genomic_DNA"/>
</dbReference>
<evidence type="ECO:0000313" key="1">
    <source>
        <dbReference type="EMBL" id="KAA5313199.1"/>
    </source>
</evidence>
<dbReference type="AlphaFoldDB" id="A0A6L3IKX7"/>
<proteinExistence type="predicted"/>